<proteinExistence type="predicted"/>
<dbReference type="EMBL" id="CP036274">
    <property type="protein sequence ID" value="QDU28911.1"/>
    <property type="molecule type" value="Genomic_DNA"/>
</dbReference>
<dbReference type="KEGG" id="aagg:ETAA8_40170"/>
<protein>
    <submittedName>
        <fullName evidence="1">Uncharacterized protein</fullName>
    </submittedName>
</protein>
<dbReference type="Proteomes" id="UP000315017">
    <property type="component" value="Chromosome"/>
</dbReference>
<sequence length="74" mass="8521">MFGCRDCLLSHCPGQVTSEHERQRRALLTAKVFVDATYEGESYEFCCPPCISEFVRDAKDEPDKIQTDDRYLAK</sequence>
<keyword evidence="2" id="KW-1185">Reference proteome</keyword>
<name>A0A517YFC3_9BACT</name>
<evidence type="ECO:0000313" key="2">
    <source>
        <dbReference type="Proteomes" id="UP000315017"/>
    </source>
</evidence>
<gene>
    <name evidence="1" type="ORF">ETAA8_40170</name>
</gene>
<evidence type="ECO:0000313" key="1">
    <source>
        <dbReference type="EMBL" id="QDU28911.1"/>
    </source>
</evidence>
<accession>A0A517YFC3</accession>
<organism evidence="1 2">
    <name type="scientific">Anatilimnocola aggregata</name>
    <dbReference type="NCBI Taxonomy" id="2528021"/>
    <lineage>
        <taxon>Bacteria</taxon>
        <taxon>Pseudomonadati</taxon>
        <taxon>Planctomycetota</taxon>
        <taxon>Planctomycetia</taxon>
        <taxon>Pirellulales</taxon>
        <taxon>Pirellulaceae</taxon>
        <taxon>Anatilimnocola</taxon>
    </lineage>
</organism>
<dbReference type="AlphaFoldDB" id="A0A517YFC3"/>
<reference evidence="1 2" key="1">
    <citation type="submission" date="2019-02" db="EMBL/GenBank/DDBJ databases">
        <title>Deep-cultivation of Planctomycetes and their phenomic and genomic characterization uncovers novel biology.</title>
        <authorList>
            <person name="Wiegand S."/>
            <person name="Jogler M."/>
            <person name="Boedeker C."/>
            <person name="Pinto D."/>
            <person name="Vollmers J."/>
            <person name="Rivas-Marin E."/>
            <person name="Kohn T."/>
            <person name="Peeters S.H."/>
            <person name="Heuer A."/>
            <person name="Rast P."/>
            <person name="Oberbeckmann S."/>
            <person name="Bunk B."/>
            <person name="Jeske O."/>
            <person name="Meyerdierks A."/>
            <person name="Storesund J.E."/>
            <person name="Kallscheuer N."/>
            <person name="Luecker S."/>
            <person name="Lage O.M."/>
            <person name="Pohl T."/>
            <person name="Merkel B.J."/>
            <person name="Hornburger P."/>
            <person name="Mueller R.-W."/>
            <person name="Bruemmer F."/>
            <person name="Labrenz M."/>
            <person name="Spormann A.M."/>
            <person name="Op den Camp H."/>
            <person name="Overmann J."/>
            <person name="Amann R."/>
            <person name="Jetten M.S.M."/>
            <person name="Mascher T."/>
            <person name="Medema M.H."/>
            <person name="Devos D.P."/>
            <person name="Kaster A.-K."/>
            <person name="Ovreas L."/>
            <person name="Rohde M."/>
            <person name="Galperin M.Y."/>
            <person name="Jogler C."/>
        </authorList>
    </citation>
    <scope>NUCLEOTIDE SEQUENCE [LARGE SCALE GENOMIC DNA]</scope>
    <source>
        <strain evidence="1 2">ETA_A8</strain>
    </source>
</reference>